<dbReference type="EMBL" id="JAUHHV010000003">
    <property type="protein sequence ID" value="KAK1429572.1"/>
    <property type="molecule type" value="Genomic_DNA"/>
</dbReference>
<evidence type="ECO:0000313" key="1">
    <source>
        <dbReference type="EMBL" id="KAK1429572.1"/>
    </source>
</evidence>
<protein>
    <submittedName>
        <fullName evidence="1">Uncharacterized protein</fullName>
    </submittedName>
</protein>
<gene>
    <name evidence="1" type="ORF">QVD17_11785</name>
</gene>
<organism evidence="1 2">
    <name type="scientific">Tagetes erecta</name>
    <name type="common">African marigold</name>
    <dbReference type="NCBI Taxonomy" id="13708"/>
    <lineage>
        <taxon>Eukaryota</taxon>
        <taxon>Viridiplantae</taxon>
        <taxon>Streptophyta</taxon>
        <taxon>Embryophyta</taxon>
        <taxon>Tracheophyta</taxon>
        <taxon>Spermatophyta</taxon>
        <taxon>Magnoliopsida</taxon>
        <taxon>eudicotyledons</taxon>
        <taxon>Gunneridae</taxon>
        <taxon>Pentapetalae</taxon>
        <taxon>asterids</taxon>
        <taxon>campanulids</taxon>
        <taxon>Asterales</taxon>
        <taxon>Asteraceae</taxon>
        <taxon>Asteroideae</taxon>
        <taxon>Heliantheae alliance</taxon>
        <taxon>Tageteae</taxon>
        <taxon>Tagetes</taxon>
    </lineage>
</organism>
<name>A0AAD8P2D0_TARER</name>
<proteinExistence type="predicted"/>
<reference evidence="1" key="1">
    <citation type="journal article" date="2023" name="bioRxiv">
        <title>Improved chromosome-level genome assembly for marigold (Tagetes erecta).</title>
        <authorList>
            <person name="Jiang F."/>
            <person name="Yuan L."/>
            <person name="Wang S."/>
            <person name="Wang H."/>
            <person name="Xu D."/>
            <person name="Wang A."/>
            <person name="Fan W."/>
        </authorList>
    </citation>
    <scope>NUCLEOTIDE SEQUENCE</scope>
    <source>
        <strain evidence="1">WSJ</strain>
        <tissue evidence="1">Leaf</tissue>
    </source>
</reference>
<dbReference type="AlphaFoldDB" id="A0AAD8P2D0"/>
<keyword evidence="2" id="KW-1185">Reference proteome</keyword>
<sequence length="108" mass="11954">MFLCFGSPKSNLHVLQESHFVVQCFVRDFGGEETCEFTWTESLTTETMVMYGDVENTNVNKENVFAWGDVIKTGACWGGGEGDGVDVSGRAEDEELVVGVVEEVEMLF</sequence>
<dbReference type="Proteomes" id="UP001229421">
    <property type="component" value="Unassembled WGS sequence"/>
</dbReference>
<evidence type="ECO:0000313" key="2">
    <source>
        <dbReference type="Proteomes" id="UP001229421"/>
    </source>
</evidence>
<accession>A0AAD8P2D0</accession>
<comment type="caution">
    <text evidence="1">The sequence shown here is derived from an EMBL/GenBank/DDBJ whole genome shotgun (WGS) entry which is preliminary data.</text>
</comment>